<evidence type="ECO:0000256" key="1">
    <source>
        <dbReference type="SAM" id="MobiDB-lite"/>
    </source>
</evidence>
<comment type="caution">
    <text evidence="2">The sequence shown here is derived from an EMBL/GenBank/DDBJ whole genome shotgun (WGS) entry which is preliminary data.</text>
</comment>
<evidence type="ECO:0000313" key="2">
    <source>
        <dbReference type="EMBL" id="GFN76725.1"/>
    </source>
</evidence>
<keyword evidence="3" id="KW-1185">Reference proteome</keyword>
<evidence type="ECO:0000313" key="3">
    <source>
        <dbReference type="Proteomes" id="UP000735302"/>
    </source>
</evidence>
<gene>
    <name evidence="2" type="ORF">PoB_000323100</name>
</gene>
<dbReference type="AlphaFoldDB" id="A0AAV3Y0U7"/>
<dbReference type="EMBL" id="BLXT01000407">
    <property type="protein sequence ID" value="GFN76725.1"/>
    <property type="molecule type" value="Genomic_DNA"/>
</dbReference>
<reference evidence="2 3" key="1">
    <citation type="journal article" date="2021" name="Elife">
        <title>Chloroplast acquisition without the gene transfer in kleptoplastic sea slugs, Plakobranchus ocellatus.</title>
        <authorList>
            <person name="Maeda T."/>
            <person name="Takahashi S."/>
            <person name="Yoshida T."/>
            <person name="Shimamura S."/>
            <person name="Takaki Y."/>
            <person name="Nagai Y."/>
            <person name="Toyoda A."/>
            <person name="Suzuki Y."/>
            <person name="Arimoto A."/>
            <person name="Ishii H."/>
            <person name="Satoh N."/>
            <person name="Nishiyama T."/>
            <person name="Hasebe M."/>
            <person name="Maruyama T."/>
            <person name="Minagawa J."/>
            <person name="Obokata J."/>
            <person name="Shigenobu S."/>
        </authorList>
    </citation>
    <scope>NUCLEOTIDE SEQUENCE [LARGE SCALE GENOMIC DNA]</scope>
</reference>
<feature type="compositionally biased region" description="Low complexity" evidence="1">
    <location>
        <begin position="34"/>
        <end position="47"/>
    </location>
</feature>
<protein>
    <recommendedName>
        <fullName evidence="4">Biogenesis of lysosome-related organelles complex 1 subunit 3</fullName>
    </recommendedName>
</protein>
<organism evidence="2 3">
    <name type="scientific">Plakobranchus ocellatus</name>
    <dbReference type="NCBI Taxonomy" id="259542"/>
    <lineage>
        <taxon>Eukaryota</taxon>
        <taxon>Metazoa</taxon>
        <taxon>Spiralia</taxon>
        <taxon>Lophotrochozoa</taxon>
        <taxon>Mollusca</taxon>
        <taxon>Gastropoda</taxon>
        <taxon>Heterobranchia</taxon>
        <taxon>Euthyneura</taxon>
        <taxon>Panpulmonata</taxon>
        <taxon>Sacoglossa</taxon>
        <taxon>Placobranchoidea</taxon>
        <taxon>Plakobranchidae</taxon>
        <taxon>Plakobranchus</taxon>
    </lineage>
</organism>
<name>A0AAV3Y0U7_9GAST</name>
<evidence type="ECO:0008006" key="4">
    <source>
        <dbReference type="Google" id="ProtNLM"/>
    </source>
</evidence>
<sequence>MSDVVRDRVAKQGHILEDATSASESMTTPPPPAAMEESTATPTTTTSFNPYSLENTSRAHRKALRLARKGKSRRKRRGCKCVGRYMQDVQKLIDSKIKEFKDFYLLPKLKESNSQRMFDNLLRLSGDVDATKNDLNLLSESVTELLRNFQGTQRELDLTSRHVNRLTSVVANLSNHMDNMEHRLSSTGIKASRIRARHSHDMASSKIETSTQVKPLPTRE</sequence>
<dbReference type="Proteomes" id="UP000735302">
    <property type="component" value="Unassembled WGS sequence"/>
</dbReference>
<feature type="compositionally biased region" description="Basic and acidic residues" evidence="1">
    <location>
        <begin position="1"/>
        <end position="17"/>
    </location>
</feature>
<accession>A0AAV3Y0U7</accession>
<proteinExistence type="predicted"/>
<feature type="region of interest" description="Disordered" evidence="1">
    <location>
        <begin position="197"/>
        <end position="220"/>
    </location>
</feature>
<feature type="region of interest" description="Disordered" evidence="1">
    <location>
        <begin position="1"/>
        <end position="54"/>
    </location>
</feature>